<dbReference type="InterPro" id="IPR000192">
    <property type="entry name" value="Aminotrans_V_dom"/>
</dbReference>
<dbReference type="Gene3D" id="3.40.640.10">
    <property type="entry name" value="Type I PLP-dependent aspartate aminotransferase-like (Major domain)"/>
    <property type="match status" value="1"/>
</dbReference>
<dbReference type="GO" id="GO:0008483">
    <property type="term" value="F:transaminase activity"/>
    <property type="evidence" value="ECO:0007669"/>
    <property type="project" value="UniProtKB-KW"/>
</dbReference>
<organism evidence="2 3">
    <name type="scientific">Microbacterium sediminis</name>
    <dbReference type="NCBI Taxonomy" id="904291"/>
    <lineage>
        <taxon>Bacteria</taxon>
        <taxon>Bacillati</taxon>
        <taxon>Actinomycetota</taxon>
        <taxon>Actinomycetes</taxon>
        <taxon>Micrococcales</taxon>
        <taxon>Microbacteriaceae</taxon>
        <taxon>Microbacterium</taxon>
    </lineage>
</organism>
<protein>
    <submittedName>
        <fullName evidence="2">Aminotransferase class V</fullName>
    </submittedName>
</protein>
<accession>A0A1B9NIU1</accession>
<dbReference type="EMBL" id="LXMD01000001">
    <property type="protein sequence ID" value="OCG76511.1"/>
    <property type="molecule type" value="Genomic_DNA"/>
</dbReference>
<dbReference type="Gene3D" id="3.90.1150.10">
    <property type="entry name" value="Aspartate Aminotransferase, domain 1"/>
    <property type="match status" value="1"/>
</dbReference>
<dbReference type="Proteomes" id="UP000093355">
    <property type="component" value="Unassembled WGS sequence"/>
</dbReference>
<dbReference type="STRING" id="904291.A7J15_11010"/>
<reference evidence="2 3" key="1">
    <citation type="submission" date="2016-05" db="EMBL/GenBank/DDBJ databases">
        <authorList>
            <person name="Lavstsen T."/>
            <person name="Jespersen J.S."/>
        </authorList>
    </citation>
    <scope>NUCLEOTIDE SEQUENCE [LARGE SCALE GENOMIC DNA]</scope>
    <source>
        <strain evidence="2 3">YLB-01</strain>
    </source>
</reference>
<dbReference type="PANTHER" id="PTHR43586">
    <property type="entry name" value="CYSTEINE DESULFURASE"/>
    <property type="match status" value="1"/>
</dbReference>
<sequence length="373" mass="39256">MSNISAYRDTFTGEPGYLNFAAFGPLSTTVREEVVADIEMLGTGRATSIDYVAGREQEAREALAGLLGGSPDEVTLQPSTSYGMMHALYGLSGGVLASVAEFPTIPTLLVRAAESFGLVQPQWMEPPSGFVTPEVVADHLDDDTRALAVSLVDSRTGFRADLRGLREAIGEDRLLIVDDTQGFGVIEADYAAADVVCGHGYKWLRAGRGTGFAWFSARARAAIRPVLSGHPATETGITWDEVPAPVGSPQAYRVSQPDWLAAGRLAVAAGEVASVGVAAIEQELAALTDRVIALADEYGVPVLTPREPERRAGFVALAPRPGHVASLGAALANRGVTVTSRSNLVRIAPHVGTDDATFGMLEDALAAFAQKIV</sequence>
<dbReference type="OrthoDB" id="4743071at2"/>
<proteinExistence type="predicted"/>
<name>A0A1B9NIU1_9MICO</name>
<dbReference type="PANTHER" id="PTHR43586:SF15">
    <property type="entry name" value="BLR3095 PROTEIN"/>
    <property type="match status" value="1"/>
</dbReference>
<keyword evidence="2" id="KW-0032">Aminotransferase</keyword>
<dbReference type="InterPro" id="IPR015421">
    <property type="entry name" value="PyrdxlP-dep_Trfase_major"/>
</dbReference>
<dbReference type="RefSeq" id="WP_067027924.1">
    <property type="nucleotide sequence ID" value="NZ_CP038256.1"/>
</dbReference>
<keyword evidence="2" id="KW-0808">Transferase</keyword>
<dbReference type="SUPFAM" id="SSF53383">
    <property type="entry name" value="PLP-dependent transferases"/>
    <property type="match status" value="1"/>
</dbReference>
<evidence type="ECO:0000259" key="1">
    <source>
        <dbReference type="Pfam" id="PF00266"/>
    </source>
</evidence>
<feature type="domain" description="Aminotransferase class V" evidence="1">
    <location>
        <begin position="121"/>
        <end position="340"/>
    </location>
</feature>
<dbReference type="InterPro" id="IPR015424">
    <property type="entry name" value="PyrdxlP-dep_Trfase"/>
</dbReference>
<dbReference type="Pfam" id="PF00266">
    <property type="entry name" value="Aminotran_5"/>
    <property type="match status" value="1"/>
</dbReference>
<keyword evidence="3" id="KW-1185">Reference proteome</keyword>
<evidence type="ECO:0000313" key="3">
    <source>
        <dbReference type="Proteomes" id="UP000093355"/>
    </source>
</evidence>
<dbReference type="InterPro" id="IPR015422">
    <property type="entry name" value="PyrdxlP-dep_Trfase_small"/>
</dbReference>
<comment type="caution">
    <text evidence="2">The sequence shown here is derived from an EMBL/GenBank/DDBJ whole genome shotgun (WGS) entry which is preliminary data.</text>
</comment>
<dbReference type="AlphaFoldDB" id="A0A1B9NIU1"/>
<evidence type="ECO:0000313" key="2">
    <source>
        <dbReference type="EMBL" id="OCG76511.1"/>
    </source>
</evidence>
<gene>
    <name evidence="2" type="ORF">A7J15_11010</name>
</gene>